<dbReference type="Proteomes" id="UP000000566">
    <property type="component" value="Chromosome"/>
</dbReference>
<sequence length="96" mass="11703">MNYFYNIIVLYQRVQKFICIIKDIEFPTFYTVCKSFVINILFCTHNNLYLIFHIQSFFTRISHYKPSFIMPYRDILLAPLYSREVIRGYQLAKHFA</sequence>
<keyword evidence="2" id="KW-1185">Reference proteome</keyword>
<dbReference type="KEGG" id="pdi:BDI_0873"/>
<name>A6LAC8_PARD8</name>
<reference evidence="1 2" key="1">
    <citation type="journal article" date="2007" name="PLoS Biol.">
        <title>Evolution of symbiotic bacteria in the distal human intestine.</title>
        <authorList>
            <person name="Xu J."/>
            <person name="Mahowald M.A."/>
            <person name="Ley R.E."/>
            <person name="Lozupone C.A."/>
            <person name="Hamady M."/>
            <person name="Martens E.C."/>
            <person name="Henrissat B."/>
            <person name="Coutinho P.M."/>
            <person name="Minx P."/>
            <person name="Latreille P."/>
            <person name="Cordum H."/>
            <person name="Van Brunt A."/>
            <person name="Kim K."/>
            <person name="Fulton R.S."/>
            <person name="Fulton L.A."/>
            <person name="Clifton S.W."/>
            <person name="Wilson R.K."/>
            <person name="Knight R.D."/>
            <person name="Gordon J.I."/>
        </authorList>
    </citation>
    <scope>NUCLEOTIDE SEQUENCE [LARGE SCALE GENOMIC DNA]</scope>
    <source>
        <strain evidence="2">ATCC 8503 / DSM 20701 / CIP 104284 / JCM 5825 / NCTC 11152</strain>
    </source>
</reference>
<dbReference type="EMBL" id="CP000140">
    <property type="protein sequence ID" value="ABR42642.1"/>
    <property type="molecule type" value="Genomic_DNA"/>
</dbReference>
<dbReference type="AlphaFoldDB" id="A6LAC8"/>
<protein>
    <submittedName>
        <fullName evidence="1">Uncharacterized protein</fullName>
    </submittedName>
</protein>
<gene>
    <name evidence="1" type="ordered locus">BDI_0873</name>
</gene>
<evidence type="ECO:0000313" key="2">
    <source>
        <dbReference type="Proteomes" id="UP000000566"/>
    </source>
</evidence>
<dbReference type="PaxDb" id="435591-BDI_0873"/>
<proteinExistence type="predicted"/>
<evidence type="ECO:0000313" key="1">
    <source>
        <dbReference type="EMBL" id="ABR42642.1"/>
    </source>
</evidence>
<accession>A6LAC8</accession>
<dbReference type="HOGENOM" id="CLU_2357160_0_0_10"/>
<organism evidence="1 2">
    <name type="scientific">Parabacteroides distasonis (strain ATCC 8503 / DSM 20701 / CIP 104284 / JCM 5825 / NCTC 11152)</name>
    <dbReference type="NCBI Taxonomy" id="435591"/>
    <lineage>
        <taxon>Bacteria</taxon>
        <taxon>Pseudomonadati</taxon>
        <taxon>Bacteroidota</taxon>
        <taxon>Bacteroidia</taxon>
        <taxon>Bacteroidales</taxon>
        <taxon>Tannerellaceae</taxon>
        <taxon>Parabacteroides</taxon>
    </lineage>
</organism>